<dbReference type="AlphaFoldDB" id="A0A4R8V5I5"/>
<dbReference type="SUPFAM" id="SSF53649">
    <property type="entry name" value="Alkaline phosphatase-like"/>
    <property type="match status" value="1"/>
</dbReference>
<proteinExistence type="predicted"/>
<evidence type="ECO:0000313" key="1">
    <source>
        <dbReference type="EMBL" id="TFB76495.1"/>
    </source>
</evidence>
<dbReference type="InterPro" id="IPR002591">
    <property type="entry name" value="Phosphodiest/P_Trfase"/>
</dbReference>
<organism evidence="1 2">
    <name type="scientific">Cryobacterium glaciale</name>
    <dbReference type="NCBI Taxonomy" id="1259145"/>
    <lineage>
        <taxon>Bacteria</taxon>
        <taxon>Bacillati</taxon>
        <taxon>Actinomycetota</taxon>
        <taxon>Actinomycetes</taxon>
        <taxon>Micrococcales</taxon>
        <taxon>Microbacteriaceae</taxon>
        <taxon>Cryobacterium</taxon>
    </lineage>
</organism>
<reference evidence="1 2" key="1">
    <citation type="submission" date="2019-03" db="EMBL/GenBank/DDBJ databases">
        <title>Genomics of glacier-inhabiting Cryobacterium strains.</title>
        <authorList>
            <person name="Liu Q."/>
            <person name="Xin Y.-H."/>
        </authorList>
    </citation>
    <scope>NUCLEOTIDE SEQUENCE [LARGE SCALE GENOMIC DNA]</scope>
    <source>
        <strain evidence="1 2">HLT2-23</strain>
    </source>
</reference>
<evidence type="ECO:0000313" key="2">
    <source>
        <dbReference type="Proteomes" id="UP000298173"/>
    </source>
</evidence>
<dbReference type="Gene3D" id="3.40.720.10">
    <property type="entry name" value="Alkaline Phosphatase, subunit A"/>
    <property type="match status" value="1"/>
</dbReference>
<name>A0A4R8V5I5_9MICO</name>
<dbReference type="PANTHER" id="PTHR10151:SF120">
    <property type="entry name" value="BIS(5'-ADENOSYL)-TRIPHOSPHATASE"/>
    <property type="match status" value="1"/>
</dbReference>
<sequence length="383" mass="41048">MLPARQFSALRLADVLTSSLDAVCARPNPLGLPAVRKAVVILADGLGASSIRARAGHARFLSSRLNKSSIIDGVFPATTAAGIATLTTGVEPGQHGLVGYQVLDGARDRVVNQLTGWDDDMLPATWQRARTVFDRAADENVPSFAIGPKRFVASGFTQAVLRGARYVPADTVADRFAAARSILSENPTALIYLYVAELDVAAHAHGWESDRWLAQLETLDSEVTRFASTLRSDEGLLLTADHGVIDVPSTRHVLFDTEPALVTGVRHVAGDPRCVQLYLEPQQTAAGSDSTAADTLADAWRESQGDRAWVYTRAEAVAAGLYGRVADEVLPRIGDVVVAARKSVAYYDSRPANQKARGMIGQHGSLTDEEVRVPLIRAGAFAR</sequence>
<dbReference type="EMBL" id="SOEY01000006">
    <property type="protein sequence ID" value="TFB76495.1"/>
    <property type="molecule type" value="Genomic_DNA"/>
</dbReference>
<protein>
    <submittedName>
        <fullName evidence="1">Alkaline phosphatase family protein</fullName>
    </submittedName>
</protein>
<accession>A0A4R8V5I5</accession>
<gene>
    <name evidence="1" type="ORF">E3O06_02055</name>
</gene>
<dbReference type="InterPro" id="IPR017850">
    <property type="entry name" value="Alkaline_phosphatase_core_sf"/>
</dbReference>
<dbReference type="Pfam" id="PF01663">
    <property type="entry name" value="Phosphodiest"/>
    <property type="match status" value="1"/>
</dbReference>
<dbReference type="OrthoDB" id="9779267at2"/>
<comment type="caution">
    <text evidence="1">The sequence shown here is derived from an EMBL/GenBank/DDBJ whole genome shotgun (WGS) entry which is preliminary data.</text>
</comment>
<dbReference type="GO" id="GO:0016787">
    <property type="term" value="F:hydrolase activity"/>
    <property type="evidence" value="ECO:0007669"/>
    <property type="project" value="UniProtKB-ARBA"/>
</dbReference>
<dbReference type="Proteomes" id="UP000298173">
    <property type="component" value="Unassembled WGS sequence"/>
</dbReference>
<dbReference type="PANTHER" id="PTHR10151">
    <property type="entry name" value="ECTONUCLEOTIDE PYROPHOSPHATASE/PHOSPHODIESTERASE"/>
    <property type="match status" value="1"/>
</dbReference>
<keyword evidence="2" id="KW-1185">Reference proteome</keyword>